<reference evidence="1" key="1">
    <citation type="submission" date="2015-04" db="EMBL/GenBank/DDBJ databases">
        <title>The genome sequence of the plant pathogenic Rhizarian Plasmodiophora brassicae reveals insights in its biotrophic life cycle and the origin of chitin synthesis.</title>
        <authorList>
            <person name="Schwelm A."/>
            <person name="Fogelqvist J."/>
            <person name="Knaust A."/>
            <person name="Julke S."/>
            <person name="Lilja T."/>
            <person name="Dhandapani V."/>
            <person name="Bonilla-Rosso G."/>
            <person name="Karlsson M."/>
            <person name="Shevchenko A."/>
            <person name="Choi S.R."/>
            <person name="Kim H.G."/>
            <person name="Park J.Y."/>
            <person name="Lim Y.P."/>
            <person name="Ludwig-Muller J."/>
            <person name="Dixelius C."/>
        </authorList>
    </citation>
    <scope>NUCLEOTIDE SEQUENCE</scope>
    <source>
        <tissue evidence="1">Potato root galls</tissue>
    </source>
</reference>
<dbReference type="AlphaFoldDB" id="A0A0H5QTS9"/>
<name>A0A0H5QTS9_9EUKA</name>
<proteinExistence type="predicted"/>
<protein>
    <submittedName>
        <fullName evidence="1">Uncharacterized protein</fullName>
    </submittedName>
</protein>
<sequence length="135" mass="15178">GLQNPSFTGWIVEMDFINQIIASKGGLMEVGDERWAISDYVECNLDFDSMAQVADRLVPGCWLIPHKWNQGGFDLVGLVEFEQSLMLRFVQVTSSASHGLNLKYVKDAASTIITVLNQEIQRIEIVMMRPLDTTN</sequence>
<organism evidence="1">
    <name type="scientific">Spongospora subterranea</name>
    <dbReference type="NCBI Taxonomy" id="70186"/>
    <lineage>
        <taxon>Eukaryota</taxon>
        <taxon>Sar</taxon>
        <taxon>Rhizaria</taxon>
        <taxon>Endomyxa</taxon>
        <taxon>Phytomyxea</taxon>
        <taxon>Plasmodiophorida</taxon>
        <taxon>Plasmodiophoridae</taxon>
        <taxon>Spongospora</taxon>
    </lineage>
</organism>
<accession>A0A0H5QTS9</accession>
<evidence type="ECO:0000313" key="1">
    <source>
        <dbReference type="EMBL" id="CRZ05142.1"/>
    </source>
</evidence>
<dbReference type="EMBL" id="HACM01004700">
    <property type="protein sequence ID" value="CRZ05142.1"/>
    <property type="molecule type" value="Transcribed_RNA"/>
</dbReference>
<feature type="non-terminal residue" evidence="1">
    <location>
        <position position="135"/>
    </location>
</feature>
<feature type="non-terminal residue" evidence="1">
    <location>
        <position position="1"/>
    </location>
</feature>